<dbReference type="PANTHER" id="PTHR35149">
    <property type="entry name" value="SLL5132 PROTEIN"/>
    <property type="match status" value="1"/>
</dbReference>
<feature type="domain" description="DUF7834" evidence="2">
    <location>
        <begin position="220"/>
        <end position="443"/>
    </location>
</feature>
<proteinExistence type="predicted"/>
<name>A0A512BIJ7_9BACT</name>
<dbReference type="Pfam" id="PF03235">
    <property type="entry name" value="GmrSD_N"/>
    <property type="match status" value="1"/>
</dbReference>
<gene>
    <name evidence="3" type="ORF">SAE01_42950</name>
</gene>
<dbReference type="InterPro" id="IPR004919">
    <property type="entry name" value="GmrSD_N"/>
</dbReference>
<reference evidence="3 4" key="1">
    <citation type="submission" date="2019-07" db="EMBL/GenBank/DDBJ databases">
        <title>Whole genome shotgun sequence of Segetibacter aerophilus NBRC 106135.</title>
        <authorList>
            <person name="Hosoyama A."/>
            <person name="Uohara A."/>
            <person name="Ohji S."/>
            <person name="Ichikawa N."/>
        </authorList>
    </citation>
    <scope>NUCLEOTIDE SEQUENCE [LARGE SCALE GENOMIC DNA]</scope>
    <source>
        <strain evidence="3 4">NBRC 106135</strain>
    </source>
</reference>
<keyword evidence="4" id="KW-1185">Reference proteome</keyword>
<feature type="domain" description="GmrSD restriction endonucleases N-terminal" evidence="1">
    <location>
        <begin position="48"/>
        <end position="210"/>
    </location>
</feature>
<sequence length="501" mass="58806">MDIGILASILNTASTKPISPQKGIKVVSCTLNDLVNTYHSPIPNSDIKGQLFIPEYQRPYVWKERQINRLLDDFIEYQNNTEPDKALFYIGSIIVHQEDGKLKIIDGQQRITTLLLINSLINNDFESGIQYTSTLSINNIKRNYAYLKSVEAKDIFDYADTEVLTYIDFDEINVTLVVTATEDLAYTFFETQNTGGVRLSGSDIIKAHHLRAIHSKKLINYQARKWEGIESDKVEEIIQNLTKIRFWDNRHWRRFPFYRDEKGIKEVLIEEFTENTKHDKDDISFYYSAVKNVEGRAFQMHESHYKQLKQPLSDGNNTLDYVSDYVHLYDVLFNRNKRDYRVSDAFYEFNEKLMHGNSGTLFLKELLEVCIITYVSRFGFHRLFEASLWLYRSIYSLRVSLSRNVREDSIFKFVFDYQFIDNIIEVYTVDELILFLKKFKVIFNADNSGPNQSKDKHISSLRNYFKEFSDITKYKESPKEFDKAFLTAIVSKIKEKETDGQ</sequence>
<dbReference type="PANTHER" id="PTHR35149:SF2">
    <property type="entry name" value="DUF262 DOMAIN-CONTAINING PROTEIN"/>
    <property type="match status" value="1"/>
</dbReference>
<dbReference type="AlphaFoldDB" id="A0A512BIJ7"/>
<comment type="caution">
    <text evidence="3">The sequence shown here is derived from an EMBL/GenBank/DDBJ whole genome shotgun (WGS) entry which is preliminary data.</text>
</comment>
<dbReference type="Pfam" id="PF25202">
    <property type="entry name" value="DUF7834"/>
    <property type="match status" value="1"/>
</dbReference>
<evidence type="ECO:0000259" key="1">
    <source>
        <dbReference type="Pfam" id="PF03235"/>
    </source>
</evidence>
<evidence type="ECO:0000313" key="3">
    <source>
        <dbReference type="EMBL" id="GEO11799.1"/>
    </source>
</evidence>
<protein>
    <submittedName>
        <fullName evidence="3">Uncharacterized protein</fullName>
    </submittedName>
</protein>
<evidence type="ECO:0000259" key="2">
    <source>
        <dbReference type="Pfam" id="PF25202"/>
    </source>
</evidence>
<accession>A0A512BIJ7</accession>
<dbReference type="RefSeq" id="WP_147205912.1">
    <property type="nucleotide sequence ID" value="NZ_BJYT01000029.1"/>
</dbReference>
<dbReference type="EMBL" id="BJYT01000029">
    <property type="protein sequence ID" value="GEO11799.1"/>
    <property type="molecule type" value="Genomic_DNA"/>
</dbReference>
<dbReference type="OrthoDB" id="9798761at2"/>
<evidence type="ECO:0000313" key="4">
    <source>
        <dbReference type="Proteomes" id="UP000321513"/>
    </source>
</evidence>
<dbReference type="Proteomes" id="UP000321513">
    <property type="component" value="Unassembled WGS sequence"/>
</dbReference>
<organism evidence="3 4">
    <name type="scientific">Segetibacter aerophilus</name>
    <dbReference type="NCBI Taxonomy" id="670293"/>
    <lineage>
        <taxon>Bacteria</taxon>
        <taxon>Pseudomonadati</taxon>
        <taxon>Bacteroidota</taxon>
        <taxon>Chitinophagia</taxon>
        <taxon>Chitinophagales</taxon>
        <taxon>Chitinophagaceae</taxon>
        <taxon>Segetibacter</taxon>
    </lineage>
</organism>
<dbReference type="InterPro" id="IPR057156">
    <property type="entry name" value="DUF7834"/>
</dbReference>